<feature type="region of interest" description="Disordered" evidence="4">
    <location>
        <begin position="306"/>
        <end position="325"/>
    </location>
</feature>
<dbReference type="InterPro" id="IPR009072">
    <property type="entry name" value="Histone-fold"/>
</dbReference>
<dbReference type="AlphaFoldDB" id="A0AA85ITU8"/>
<evidence type="ECO:0000256" key="4">
    <source>
        <dbReference type="SAM" id="MobiDB-lite"/>
    </source>
</evidence>
<name>A0AA85ITU8_TRIRE</name>
<feature type="compositionally biased region" description="Basic and acidic residues" evidence="4">
    <location>
        <begin position="316"/>
        <end position="325"/>
    </location>
</feature>
<dbReference type="GO" id="GO:0006272">
    <property type="term" value="P:leading strand elongation"/>
    <property type="evidence" value="ECO:0007669"/>
    <property type="project" value="TreeGrafter"/>
</dbReference>
<dbReference type="Gene3D" id="1.10.20.10">
    <property type="entry name" value="Histone, subunit A"/>
    <property type="match status" value="1"/>
</dbReference>
<dbReference type="InterPro" id="IPR003958">
    <property type="entry name" value="CBFA_NFYB_domain"/>
</dbReference>
<dbReference type="GO" id="GO:0008622">
    <property type="term" value="C:epsilon DNA polymerase complex"/>
    <property type="evidence" value="ECO:0007669"/>
    <property type="project" value="TreeGrafter"/>
</dbReference>
<feature type="compositionally biased region" description="Acidic residues" evidence="4">
    <location>
        <begin position="233"/>
        <end position="286"/>
    </location>
</feature>
<reference evidence="6" key="1">
    <citation type="submission" date="2022-06" db="EMBL/GenBank/DDBJ databases">
        <authorList>
            <person name="Berger JAMES D."/>
            <person name="Berger JAMES D."/>
        </authorList>
    </citation>
    <scope>NUCLEOTIDE SEQUENCE [LARGE SCALE GENOMIC DNA]</scope>
</reference>
<dbReference type="GO" id="GO:0006974">
    <property type="term" value="P:DNA damage response"/>
    <property type="evidence" value="ECO:0007669"/>
    <property type="project" value="TreeGrafter"/>
</dbReference>
<dbReference type="GO" id="GO:0031490">
    <property type="term" value="F:chromatin DNA binding"/>
    <property type="evidence" value="ECO:0007669"/>
    <property type="project" value="TreeGrafter"/>
</dbReference>
<feature type="region of interest" description="Disordered" evidence="4">
    <location>
        <begin position="227"/>
        <end position="297"/>
    </location>
</feature>
<dbReference type="SUPFAM" id="SSF47113">
    <property type="entry name" value="Histone-fold"/>
    <property type="match status" value="1"/>
</dbReference>
<protein>
    <recommendedName>
        <fullName evidence="3">DNA polymerase epsilon subunit 3</fullName>
    </recommendedName>
</protein>
<dbReference type="GO" id="GO:0031507">
    <property type="term" value="P:heterochromatin formation"/>
    <property type="evidence" value="ECO:0007669"/>
    <property type="project" value="TreeGrafter"/>
</dbReference>
<comment type="subcellular location">
    <subcellularLocation>
        <location evidence="1">Nucleus</location>
    </subcellularLocation>
</comment>
<sequence length="325" mass="35811">MVYTDDAPRNQGPTVWCVYEPVLVTDNHGNVVTNPLDAARHCLVSRTDFNSLNPTTTPASVLISGHRMAEKADDLYLPNAVLLRIIRESLPERTIVSREARSAISKSASSFILYVTSLASVHCEKSKRKTLTGNDILAALKEMEFGHFIPALNTFLEKYREQTTAKKTHKRLYSEIDDGKTSNQLIKNLPASSSSLVASSSSSASSTVIPNSKLLSDNNVINTTNNNVVSLSEIEEENIDEADPNDEDITDDEDQDEEEAEDADGMEVDVEGEEALEVEDEVEPDEDVHFNEKNVDHADQVVIVIGDDDNSSQKTEALKENDDSV</sequence>
<proteinExistence type="predicted"/>
<dbReference type="InterPro" id="IPR051377">
    <property type="entry name" value="DNA_Pol-Epsilon_Subunit"/>
</dbReference>
<evidence type="ECO:0000256" key="3">
    <source>
        <dbReference type="ARBA" id="ARBA00039793"/>
    </source>
</evidence>
<dbReference type="WBParaSite" id="TREG1_110340.1">
    <property type="protein sequence ID" value="TREG1_110340.1"/>
    <property type="gene ID" value="TREG1_110340"/>
</dbReference>
<feature type="compositionally biased region" description="Basic and acidic residues" evidence="4">
    <location>
        <begin position="287"/>
        <end position="297"/>
    </location>
</feature>
<evidence type="ECO:0000256" key="1">
    <source>
        <dbReference type="ARBA" id="ARBA00004123"/>
    </source>
</evidence>
<reference evidence="7" key="2">
    <citation type="submission" date="2023-11" db="UniProtKB">
        <authorList>
            <consortium name="WormBaseParasite"/>
        </authorList>
    </citation>
    <scope>IDENTIFICATION</scope>
</reference>
<dbReference type="PANTHER" id="PTHR46172:SF1">
    <property type="entry name" value="DNA POLYMERASE EPSILON SUBUNIT 3"/>
    <property type="match status" value="1"/>
</dbReference>
<dbReference type="PANTHER" id="PTHR46172">
    <property type="entry name" value="DNA POLYMERASE EPSILON SUBUNIT 3"/>
    <property type="match status" value="1"/>
</dbReference>
<feature type="domain" description="Transcription factor CBF/NF-Y/archaeal histone" evidence="5">
    <location>
        <begin position="76"/>
        <end position="140"/>
    </location>
</feature>
<keyword evidence="6" id="KW-1185">Reference proteome</keyword>
<accession>A0AA85ITU8</accession>
<dbReference type="GO" id="GO:0046982">
    <property type="term" value="F:protein heterodimerization activity"/>
    <property type="evidence" value="ECO:0007669"/>
    <property type="project" value="InterPro"/>
</dbReference>
<dbReference type="Proteomes" id="UP000050795">
    <property type="component" value="Unassembled WGS sequence"/>
</dbReference>
<evidence type="ECO:0000313" key="7">
    <source>
        <dbReference type="WBParaSite" id="TREG1_110340.1"/>
    </source>
</evidence>
<evidence type="ECO:0000256" key="2">
    <source>
        <dbReference type="ARBA" id="ARBA00023242"/>
    </source>
</evidence>
<keyword evidence="2" id="KW-0539">Nucleus</keyword>
<evidence type="ECO:0000313" key="6">
    <source>
        <dbReference type="Proteomes" id="UP000050795"/>
    </source>
</evidence>
<dbReference type="GO" id="GO:0008623">
    <property type="term" value="C:CHRAC"/>
    <property type="evidence" value="ECO:0007669"/>
    <property type="project" value="TreeGrafter"/>
</dbReference>
<organism evidence="6 7">
    <name type="scientific">Trichobilharzia regenti</name>
    <name type="common">Nasal bird schistosome</name>
    <dbReference type="NCBI Taxonomy" id="157069"/>
    <lineage>
        <taxon>Eukaryota</taxon>
        <taxon>Metazoa</taxon>
        <taxon>Spiralia</taxon>
        <taxon>Lophotrochozoa</taxon>
        <taxon>Platyhelminthes</taxon>
        <taxon>Trematoda</taxon>
        <taxon>Digenea</taxon>
        <taxon>Strigeidida</taxon>
        <taxon>Schistosomatoidea</taxon>
        <taxon>Schistosomatidae</taxon>
        <taxon>Trichobilharzia</taxon>
    </lineage>
</organism>
<evidence type="ECO:0000259" key="5">
    <source>
        <dbReference type="Pfam" id="PF00808"/>
    </source>
</evidence>
<dbReference type="CDD" id="cd22928">
    <property type="entry name" value="HFD_POLE3_DPB4"/>
    <property type="match status" value="1"/>
</dbReference>
<dbReference type="Pfam" id="PF00808">
    <property type="entry name" value="CBFD_NFYB_HMF"/>
    <property type="match status" value="1"/>
</dbReference>